<dbReference type="InterPro" id="IPR027417">
    <property type="entry name" value="P-loop_NTPase"/>
</dbReference>
<reference evidence="5" key="1">
    <citation type="submission" date="2022-11" db="UniProtKB">
        <authorList>
            <consortium name="WormBaseParasite"/>
        </authorList>
    </citation>
    <scope>IDENTIFICATION</scope>
</reference>
<protein>
    <submittedName>
        <fullName evidence="5">Uncharacterized protein</fullName>
    </submittedName>
</protein>
<dbReference type="InterPro" id="IPR053016">
    <property type="entry name" value="CTF18-RFC_complex"/>
</dbReference>
<evidence type="ECO:0000313" key="4">
    <source>
        <dbReference type="Proteomes" id="UP000887563"/>
    </source>
</evidence>
<feature type="compositionally biased region" description="Basic residues" evidence="3">
    <location>
        <begin position="39"/>
        <end position="52"/>
    </location>
</feature>
<dbReference type="GO" id="GO:0005634">
    <property type="term" value="C:nucleus"/>
    <property type="evidence" value="ECO:0007669"/>
    <property type="project" value="UniProtKB-SubCell"/>
</dbReference>
<evidence type="ECO:0000256" key="2">
    <source>
        <dbReference type="ARBA" id="ARBA00023242"/>
    </source>
</evidence>
<dbReference type="AlphaFoldDB" id="A0A914MBM7"/>
<dbReference type="PANTHER" id="PTHR46765:SF1">
    <property type="entry name" value="P-LOOP CONTAINING NUCLEOSIDE TRIPHOSPHATE HYDROLASES SUPERFAMILY PROTEIN"/>
    <property type="match status" value="1"/>
</dbReference>
<dbReference type="Gene3D" id="3.40.50.300">
    <property type="entry name" value="P-loop containing nucleotide triphosphate hydrolases"/>
    <property type="match status" value="1"/>
</dbReference>
<dbReference type="PANTHER" id="PTHR46765">
    <property type="entry name" value="P-LOOP CONTAINING NUCLEOSIDE TRIPHOSPHATE HYDROLASES SUPERFAMILY PROTEIN"/>
    <property type="match status" value="1"/>
</dbReference>
<dbReference type="WBParaSite" id="Minc3s01436g23799">
    <property type="protein sequence ID" value="Minc3s01436g23799"/>
    <property type="gene ID" value="Minc3s01436g23799"/>
</dbReference>
<accession>A0A914MBM7</accession>
<organism evidence="4 5">
    <name type="scientific">Meloidogyne incognita</name>
    <name type="common">Southern root-knot nematode worm</name>
    <name type="synonym">Oxyuris incognita</name>
    <dbReference type="NCBI Taxonomy" id="6306"/>
    <lineage>
        <taxon>Eukaryota</taxon>
        <taxon>Metazoa</taxon>
        <taxon>Ecdysozoa</taxon>
        <taxon>Nematoda</taxon>
        <taxon>Chromadorea</taxon>
        <taxon>Rhabditida</taxon>
        <taxon>Tylenchina</taxon>
        <taxon>Tylenchomorpha</taxon>
        <taxon>Tylenchoidea</taxon>
        <taxon>Meloidogynidae</taxon>
        <taxon>Meloidogyninae</taxon>
        <taxon>Meloidogyne</taxon>
        <taxon>Meloidogyne incognita group</taxon>
    </lineage>
</organism>
<keyword evidence="4" id="KW-1185">Reference proteome</keyword>
<feature type="region of interest" description="Disordered" evidence="3">
    <location>
        <begin position="32"/>
        <end position="58"/>
    </location>
</feature>
<keyword evidence="2" id="KW-0539">Nucleus</keyword>
<evidence type="ECO:0000313" key="5">
    <source>
        <dbReference type="WBParaSite" id="Minc3s01436g23799"/>
    </source>
</evidence>
<sequence>MDDDAFGFGELAYDDNLPYQEDNQNVLENNNFEENLPSKGKKKKYKRSKKGTKIQQNNPENLKIHENCKRTEDDFGDLFGDYERKKESIFTSESPLDWHLNVGEDEVRTKRRKIEIENVLERVAQRILKARQENSKTSLNEGIDTIQSKKSRSKFKFNKIIKNAANGWKCLRREINKIDSTEDRIKDLDDYYNLFERMENQKRERLFNFFGDVNMEDDEILEVKNSSRTLWTEKYAPNNFLDLLSDDETNRLVLLWLRLWDGLAFKKKGGVVFWESLEEKDKKLVEIDHLRGGFVLPKQRVWIFLLF</sequence>
<dbReference type="Proteomes" id="UP000887563">
    <property type="component" value="Unplaced"/>
</dbReference>
<evidence type="ECO:0000256" key="1">
    <source>
        <dbReference type="ARBA" id="ARBA00004123"/>
    </source>
</evidence>
<proteinExistence type="predicted"/>
<name>A0A914MBM7_MELIC</name>
<evidence type="ECO:0000256" key="3">
    <source>
        <dbReference type="SAM" id="MobiDB-lite"/>
    </source>
</evidence>
<comment type="subcellular location">
    <subcellularLocation>
        <location evidence="1">Nucleus</location>
    </subcellularLocation>
</comment>